<dbReference type="AlphaFoldDB" id="R7SCR5"/>
<dbReference type="Proteomes" id="UP000053558">
    <property type="component" value="Unassembled WGS sequence"/>
</dbReference>
<dbReference type="InterPro" id="IPR016169">
    <property type="entry name" value="FAD-bd_PCMH_sub2"/>
</dbReference>
<dbReference type="InterPro" id="IPR050432">
    <property type="entry name" value="FAD-linked_Oxidoreductases_BP"/>
</dbReference>
<dbReference type="KEGG" id="cput:CONPUDRAFT_170408"/>
<name>R7SCR5_CONPW</name>
<dbReference type="Gene3D" id="3.30.465.10">
    <property type="match status" value="1"/>
</dbReference>
<dbReference type="eggNOG" id="ENOG502QQWK">
    <property type="taxonomic scope" value="Eukaryota"/>
</dbReference>
<dbReference type="SUPFAM" id="SSF56176">
    <property type="entry name" value="FAD-binding/transporter-associated domain-like"/>
    <property type="match status" value="1"/>
</dbReference>
<dbReference type="GO" id="GO:0071949">
    <property type="term" value="F:FAD binding"/>
    <property type="evidence" value="ECO:0007669"/>
    <property type="project" value="InterPro"/>
</dbReference>
<dbReference type="PANTHER" id="PTHR13878">
    <property type="entry name" value="GULONOLACTONE OXIDASE"/>
    <property type="match status" value="1"/>
</dbReference>
<dbReference type="GO" id="GO:0016491">
    <property type="term" value="F:oxidoreductase activity"/>
    <property type="evidence" value="ECO:0007669"/>
    <property type="project" value="UniProtKB-KW"/>
</dbReference>
<protein>
    <submittedName>
        <fullName evidence="4">FAD-binding domain-containing protein</fullName>
    </submittedName>
</protein>
<feature type="domain" description="FAD-binding PCMH-type" evidence="3">
    <location>
        <begin position="32"/>
        <end position="211"/>
    </location>
</feature>
<dbReference type="EMBL" id="JH711597">
    <property type="protein sequence ID" value="EIW73961.1"/>
    <property type="molecule type" value="Genomic_DNA"/>
</dbReference>
<dbReference type="InterPro" id="IPR036318">
    <property type="entry name" value="FAD-bd_PCMH-like_sf"/>
</dbReference>
<dbReference type="RefSeq" id="XP_007775862.1">
    <property type="nucleotide sequence ID" value="XM_007777672.1"/>
</dbReference>
<dbReference type="InterPro" id="IPR006094">
    <property type="entry name" value="Oxid_FAD_bind_N"/>
</dbReference>
<dbReference type="GeneID" id="19206448"/>
<dbReference type="InterPro" id="IPR016166">
    <property type="entry name" value="FAD-bd_PCMH"/>
</dbReference>
<dbReference type="OrthoDB" id="9983560at2759"/>
<dbReference type="PROSITE" id="PS51387">
    <property type="entry name" value="FAD_PCMH"/>
    <property type="match status" value="1"/>
</dbReference>
<evidence type="ECO:0000256" key="1">
    <source>
        <dbReference type="ARBA" id="ARBA00005466"/>
    </source>
</evidence>
<keyword evidence="2" id="KW-0560">Oxidoreductase</keyword>
<proteinExistence type="inferred from homology"/>
<comment type="similarity">
    <text evidence="1">Belongs to the oxygen-dependent FAD-linked oxidoreductase family.</text>
</comment>
<organism evidence="4 5">
    <name type="scientific">Coniophora puteana (strain RWD-64-598)</name>
    <name type="common">Brown rot fungus</name>
    <dbReference type="NCBI Taxonomy" id="741705"/>
    <lineage>
        <taxon>Eukaryota</taxon>
        <taxon>Fungi</taxon>
        <taxon>Dikarya</taxon>
        <taxon>Basidiomycota</taxon>
        <taxon>Agaricomycotina</taxon>
        <taxon>Agaricomycetes</taxon>
        <taxon>Agaricomycetidae</taxon>
        <taxon>Boletales</taxon>
        <taxon>Coniophorineae</taxon>
        <taxon>Coniophoraceae</taxon>
        <taxon>Coniophora</taxon>
    </lineage>
</organism>
<evidence type="ECO:0000313" key="5">
    <source>
        <dbReference type="Proteomes" id="UP000053558"/>
    </source>
</evidence>
<evidence type="ECO:0000313" key="4">
    <source>
        <dbReference type="EMBL" id="EIW73961.1"/>
    </source>
</evidence>
<evidence type="ECO:0000256" key="2">
    <source>
        <dbReference type="ARBA" id="ARBA00023002"/>
    </source>
</evidence>
<reference evidence="5" key="1">
    <citation type="journal article" date="2012" name="Science">
        <title>The Paleozoic origin of enzymatic lignin decomposition reconstructed from 31 fungal genomes.</title>
        <authorList>
            <person name="Floudas D."/>
            <person name="Binder M."/>
            <person name="Riley R."/>
            <person name="Barry K."/>
            <person name="Blanchette R.A."/>
            <person name="Henrissat B."/>
            <person name="Martinez A.T."/>
            <person name="Otillar R."/>
            <person name="Spatafora J.W."/>
            <person name="Yadav J.S."/>
            <person name="Aerts A."/>
            <person name="Benoit I."/>
            <person name="Boyd A."/>
            <person name="Carlson A."/>
            <person name="Copeland A."/>
            <person name="Coutinho P.M."/>
            <person name="de Vries R.P."/>
            <person name="Ferreira P."/>
            <person name="Findley K."/>
            <person name="Foster B."/>
            <person name="Gaskell J."/>
            <person name="Glotzer D."/>
            <person name="Gorecki P."/>
            <person name="Heitman J."/>
            <person name="Hesse C."/>
            <person name="Hori C."/>
            <person name="Igarashi K."/>
            <person name="Jurgens J.A."/>
            <person name="Kallen N."/>
            <person name="Kersten P."/>
            <person name="Kohler A."/>
            <person name="Kuees U."/>
            <person name="Kumar T.K.A."/>
            <person name="Kuo A."/>
            <person name="LaButti K."/>
            <person name="Larrondo L.F."/>
            <person name="Lindquist E."/>
            <person name="Ling A."/>
            <person name="Lombard V."/>
            <person name="Lucas S."/>
            <person name="Lundell T."/>
            <person name="Martin R."/>
            <person name="McLaughlin D.J."/>
            <person name="Morgenstern I."/>
            <person name="Morin E."/>
            <person name="Murat C."/>
            <person name="Nagy L.G."/>
            <person name="Nolan M."/>
            <person name="Ohm R.A."/>
            <person name="Patyshakuliyeva A."/>
            <person name="Rokas A."/>
            <person name="Ruiz-Duenas F.J."/>
            <person name="Sabat G."/>
            <person name="Salamov A."/>
            <person name="Samejima M."/>
            <person name="Schmutz J."/>
            <person name="Slot J.C."/>
            <person name="St John F."/>
            <person name="Stenlid J."/>
            <person name="Sun H."/>
            <person name="Sun S."/>
            <person name="Syed K."/>
            <person name="Tsang A."/>
            <person name="Wiebenga A."/>
            <person name="Young D."/>
            <person name="Pisabarro A."/>
            <person name="Eastwood D.C."/>
            <person name="Martin F."/>
            <person name="Cullen D."/>
            <person name="Grigoriev I.V."/>
            <person name="Hibbett D.S."/>
        </authorList>
    </citation>
    <scope>NUCLEOTIDE SEQUENCE [LARGE SCALE GENOMIC DNA]</scope>
    <source>
        <strain evidence="5">RWD-64-598 SS2</strain>
    </source>
</reference>
<evidence type="ECO:0000259" key="3">
    <source>
        <dbReference type="PROSITE" id="PS51387"/>
    </source>
</evidence>
<sequence length="211" mass="22304">MEAPFWESYIHANGIIMETCYANTTTAGACEQGNVPIVAVDARTAEDIQAAVRFAVEHNLRMVVKNTGHDFIGRSAGRGAFMIWTHNMKNISYDAVFVPDGAPSSETYDVFTLGAGVQWSEAYTAAEAREHLLLGGISYGGSVGAAGGWFQGGGHSALSPVYGLGVDNVVQMTVVTSAGDRLMVNAYQHADLFWALRGGGGSTYGIVTSSL</sequence>
<accession>R7SCR5</accession>
<keyword evidence="5" id="KW-1185">Reference proteome</keyword>
<dbReference type="Pfam" id="PF01565">
    <property type="entry name" value="FAD_binding_4"/>
    <property type="match status" value="1"/>
</dbReference>
<dbReference type="OMA" id="CITFHET"/>
<dbReference type="PANTHER" id="PTHR13878:SF91">
    <property type="entry name" value="FAD BINDING DOMAIN PROTEIN (AFU_ORTHOLOGUE AFUA_6G12070)-RELATED"/>
    <property type="match status" value="1"/>
</dbReference>
<gene>
    <name evidence="4" type="ORF">CONPUDRAFT_170408</name>
</gene>